<comment type="similarity">
    <text evidence="1">Belongs to the GatC family.</text>
</comment>
<dbReference type="NCBIfam" id="TIGR00135">
    <property type="entry name" value="gatC"/>
    <property type="match status" value="1"/>
</dbReference>
<proteinExistence type="inferred from homology"/>
<dbReference type="Pfam" id="PF02686">
    <property type="entry name" value="GatC"/>
    <property type="match status" value="1"/>
</dbReference>
<name>A0ABD4THX9_9EURY</name>
<keyword evidence="1" id="KW-0547">Nucleotide-binding</keyword>
<dbReference type="EC" id="6.3.5.-" evidence="1"/>
<dbReference type="GO" id="GO:0005524">
    <property type="term" value="F:ATP binding"/>
    <property type="evidence" value="ECO:0007669"/>
    <property type="project" value="UniProtKB-KW"/>
</dbReference>
<dbReference type="InterPro" id="IPR003837">
    <property type="entry name" value="GatC"/>
</dbReference>
<protein>
    <recommendedName>
        <fullName evidence="1">Aspartyl/glutamyl-tRNA(Asn/Gln) amidotransferase subunit C</fullName>
        <shortName evidence="1">Asp/Glu-ADT subunit C</shortName>
        <ecNumber evidence="1">6.3.5.-</ecNumber>
    </recommendedName>
</protein>
<dbReference type="GO" id="GO:0006412">
    <property type="term" value="P:translation"/>
    <property type="evidence" value="ECO:0007669"/>
    <property type="project" value="UniProtKB-UniRule"/>
</dbReference>
<comment type="catalytic activity">
    <reaction evidence="1">
        <text>L-glutamyl-tRNA(Gln) + L-glutamine + ATP + H2O = L-glutaminyl-tRNA(Gln) + L-glutamate + ADP + phosphate + H(+)</text>
        <dbReference type="Rhea" id="RHEA:17521"/>
        <dbReference type="Rhea" id="RHEA-COMP:9681"/>
        <dbReference type="Rhea" id="RHEA-COMP:9684"/>
        <dbReference type="ChEBI" id="CHEBI:15377"/>
        <dbReference type="ChEBI" id="CHEBI:15378"/>
        <dbReference type="ChEBI" id="CHEBI:29985"/>
        <dbReference type="ChEBI" id="CHEBI:30616"/>
        <dbReference type="ChEBI" id="CHEBI:43474"/>
        <dbReference type="ChEBI" id="CHEBI:58359"/>
        <dbReference type="ChEBI" id="CHEBI:78520"/>
        <dbReference type="ChEBI" id="CHEBI:78521"/>
        <dbReference type="ChEBI" id="CHEBI:456216"/>
    </reaction>
</comment>
<keyword evidence="1" id="KW-0436">Ligase</keyword>
<dbReference type="EMBL" id="VOTZ01000004">
    <property type="protein sequence ID" value="MCQ1537902.1"/>
    <property type="molecule type" value="Genomic_DNA"/>
</dbReference>
<keyword evidence="1" id="KW-0648">Protein biosynthesis</keyword>
<dbReference type="AlphaFoldDB" id="A0ABD4THX9"/>
<accession>A0ABD4THX9</accession>
<gene>
    <name evidence="1 2" type="primary">gatC</name>
    <name evidence="2" type="ORF">FTO68_02720</name>
</gene>
<comment type="subunit">
    <text evidence="1">Heterotrimer of A, B and C subunits.</text>
</comment>
<evidence type="ECO:0000256" key="1">
    <source>
        <dbReference type="HAMAP-Rule" id="MF_00122"/>
    </source>
</evidence>
<dbReference type="SUPFAM" id="SSF141000">
    <property type="entry name" value="Glu-tRNAGln amidotransferase C subunit"/>
    <property type="match status" value="1"/>
</dbReference>
<reference evidence="2 3" key="1">
    <citation type="submission" date="2019-08" db="EMBL/GenBank/DDBJ databases">
        <authorList>
            <person name="Chen S.-C."/>
            <person name="Lai M.-C."/>
            <person name="You Y.-T."/>
        </authorList>
    </citation>
    <scope>NUCLEOTIDE SEQUENCE [LARGE SCALE GENOMIC DNA]</scope>
    <source>
        <strain evidence="2 3">P2F9704a</strain>
    </source>
</reference>
<comment type="caution">
    <text evidence="2">The sequence shown here is derived from an EMBL/GenBank/DDBJ whole genome shotgun (WGS) entry which is preliminary data.</text>
</comment>
<dbReference type="GO" id="GO:0050567">
    <property type="term" value="F:glutaminyl-tRNA synthase (glutamine-hydrolyzing) activity"/>
    <property type="evidence" value="ECO:0007669"/>
    <property type="project" value="UniProtKB-UniRule"/>
</dbReference>
<dbReference type="InterPro" id="IPR036113">
    <property type="entry name" value="Asp/Glu-ADT_sf_sub_c"/>
</dbReference>
<comment type="catalytic activity">
    <reaction evidence="1">
        <text>L-aspartyl-tRNA(Asn) + L-glutamine + ATP + H2O = L-asparaginyl-tRNA(Asn) + L-glutamate + ADP + phosphate + 2 H(+)</text>
        <dbReference type="Rhea" id="RHEA:14513"/>
        <dbReference type="Rhea" id="RHEA-COMP:9674"/>
        <dbReference type="Rhea" id="RHEA-COMP:9677"/>
        <dbReference type="ChEBI" id="CHEBI:15377"/>
        <dbReference type="ChEBI" id="CHEBI:15378"/>
        <dbReference type="ChEBI" id="CHEBI:29985"/>
        <dbReference type="ChEBI" id="CHEBI:30616"/>
        <dbReference type="ChEBI" id="CHEBI:43474"/>
        <dbReference type="ChEBI" id="CHEBI:58359"/>
        <dbReference type="ChEBI" id="CHEBI:78515"/>
        <dbReference type="ChEBI" id="CHEBI:78516"/>
        <dbReference type="ChEBI" id="CHEBI:456216"/>
    </reaction>
</comment>
<keyword evidence="1" id="KW-0067">ATP-binding</keyword>
<sequence length="89" mass="9762">MVTKEDVAHIATIADIGVDDSELELFTGQFNAILEYFGVLDSVEGGADAVHSRTNVFREDLVKPSLLNDEVLMNAQDPEDGFIRAPRVI</sequence>
<organism evidence="2 3">
    <name type="scientific">Methanocalculus taiwanensis</name>
    <dbReference type="NCBI Taxonomy" id="106207"/>
    <lineage>
        <taxon>Archaea</taxon>
        <taxon>Methanobacteriati</taxon>
        <taxon>Methanobacteriota</taxon>
        <taxon>Stenosarchaea group</taxon>
        <taxon>Methanomicrobia</taxon>
        <taxon>Methanomicrobiales</taxon>
        <taxon>Methanocalculaceae</taxon>
        <taxon>Methanocalculus</taxon>
    </lineage>
</organism>
<dbReference type="Proteomes" id="UP001524383">
    <property type="component" value="Unassembled WGS sequence"/>
</dbReference>
<evidence type="ECO:0000313" key="2">
    <source>
        <dbReference type="EMBL" id="MCQ1537902.1"/>
    </source>
</evidence>
<keyword evidence="3" id="KW-1185">Reference proteome</keyword>
<dbReference type="RefSeq" id="WP_255331835.1">
    <property type="nucleotide sequence ID" value="NZ_VOTZ01000004.1"/>
</dbReference>
<dbReference type="HAMAP" id="MF_00122">
    <property type="entry name" value="GatC"/>
    <property type="match status" value="1"/>
</dbReference>
<dbReference type="Gene3D" id="1.10.20.60">
    <property type="entry name" value="Glu-tRNAGln amidotransferase C subunit, N-terminal domain"/>
    <property type="match status" value="1"/>
</dbReference>
<comment type="function">
    <text evidence="1">Allows the formation of correctly charged Asn-tRNA(Asn) or Gln-tRNA(Gln) through the transamidation of misacylated Asp-tRNA(Asn) or Glu-tRNA(Gln) in organisms which lack either or both of asparaginyl-tRNA or glutaminyl-tRNA synthetases. The reaction takes place in the presence of glutamine and ATP through an activated phospho-Asp-tRNA(Asn) or phospho-Glu-tRNA(Gln).</text>
</comment>
<evidence type="ECO:0000313" key="3">
    <source>
        <dbReference type="Proteomes" id="UP001524383"/>
    </source>
</evidence>